<dbReference type="GO" id="GO:0031274">
    <property type="term" value="P:positive regulation of pseudopodium assembly"/>
    <property type="evidence" value="ECO:0007669"/>
    <property type="project" value="TreeGrafter"/>
</dbReference>
<dbReference type="InterPro" id="IPR029273">
    <property type="entry name" value="Cdc42_effect-like"/>
</dbReference>
<dbReference type="GO" id="GO:0030838">
    <property type="term" value="P:positive regulation of actin filament polymerization"/>
    <property type="evidence" value="ECO:0007669"/>
    <property type="project" value="TreeGrafter"/>
</dbReference>
<evidence type="ECO:0000256" key="3">
    <source>
        <dbReference type="SAM" id="MobiDB-lite"/>
    </source>
</evidence>
<reference evidence="6" key="2">
    <citation type="journal article" date="2017" name="Sci. Adv.">
        <title>A tail of two voltages: Proteomic comparison of the three electric organs of the electric eel.</title>
        <authorList>
            <person name="Traeger L.L."/>
            <person name="Sabat G."/>
            <person name="Barrett-Wilt G.A."/>
            <person name="Wells G.B."/>
            <person name="Sussman M.R."/>
        </authorList>
    </citation>
    <scope>NUCLEOTIDE SEQUENCE [LARGE SCALE GENOMIC DNA]</scope>
</reference>
<protein>
    <recommendedName>
        <fullName evidence="4">CRIB domain-containing protein</fullName>
    </recommendedName>
</protein>
<evidence type="ECO:0000313" key="6">
    <source>
        <dbReference type="Proteomes" id="UP000314983"/>
    </source>
</evidence>
<evidence type="ECO:0000259" key="4">
    <source>
        <dbReference type="PROSITE" id="PS50108"/>
    </source>
</evidence>
<dbReference type="PROSITE" id="PS50108">
    <property type="entry name" value="CRIB"/>
    <property type="match status" value="1"/>
</dbReference>
<keyword evidence="6" id="KW-1185">Reference proteome</keyword>
<dbReference type="GO" id="GO:0031267">
    <property type="term" value="F:small GTPase binding"/>
    <property type="evidence" value="ECO:0007669"/>
    <property type="project" value="TreeGrafter"/>
</dbReference>
<feature type="domain" description="CRIB" evidence="4">
    <location>
        <begin position="31"/>
        <end position="45"/>
    </location>
</feature>
<reference evidence="6" key="1">
    <citation type="journal article" date="2014" name="Science">
        <title>Nonhuman genetics. Genomic basis for the convergent evolution of electric organs.</title>
        <authorList>
            <person name="Gallant J.R."/>
            <person name="Traeger L.L."/>
            <person name="Volkening J.D."/>
            <person name="Moffett H."/>
            <person name="Chen P.H."/>
            <person name="Novina C.D."/>
            <person name="Phillips G.N.Jr."/>
            <person name="Anand R."/>
            <person name="Wells G.B."/>
            <person name="Pinch M."/>
            <person name="Guth R."/>
            <person name="Unguez G.A."/>
            <person name="Albert J.S."/>
            <person name="Zakon H.H."/>
            <person name="Samanta M.P."/>
            <person name="Sussman M.R."/>
        </authorList>
    </citation>
    <scope>NUCLEOTIDE SEQUENCE [LARGE SCALE GENOMIC DNA]</scope>
</reference>
<dbReference type="OMA" id="IMDRYKT"/>
<feature type="region of interest" description="Disordered" evidence="3">
    <location>
        <begin position="117"/>
        <end position="166"/>
    </location>
</feature>
<dbReference type="STRING" id="8005.ENSEEEP00000052479"/>
<dbReference type="GO" id="GO:0005737">
    <property type="term" value="C:cytoplasm"/>
    <property type="evidence" value="ECO:0007669"/>
    <property type="project" value="TreeGrafter"/>
</dbReference>
<dbReference type="GeneTree" id="ENSGT00940000165053"/>
<dbReference type="PANTHER" id="PTHR15344">
    <property type="entry name" value="CDC42 EFFECTOR PROTEIN BORG"/>
    <property type="match status" value="1"/>
</dbReference>
<evidence type="ECO:0000256" key="1">
    <source>
        <dbReference type="ARBA" id="ARBA00004184"/>
    </source>
</evidence>
<gene>
    <name evidence="5" type="primary">zgc:154093</name>
</gene>
<dbReference type="SMART" id="SM00285">
    <property type="entry name" value="PBD"/>
    <property type="match status" value="1"/>
</dbReference>
<reference evidence="5" key="4">
    <citation type="submission" date="2025-08" db="UniProtKB">
        <authorList>
            <consortium name="Ensembl"/>
        </authorList>
    </citation>
    <scope>IDENTIFICATION</scope>
</reference>
<dbReference type="AlphaFoldDB" id="A0A4W4HQ38"/>
<dbReference type="Proteomes" id="UP000314983">
    <property type="component" value="Chromosome 15"/>
</dbReference>
<accession>A0A4W4HQ38</accession>
<comment type="similarity">
    <text evidence="2">Belongs to the BORG/CEP family.</text>
</comment>
<dbReference type="GO" id="GO:0012505">
    <property type="term" value="C:endomembrane system"/>
    <property type="evidence" value="ECO:0007669"/>
    <property type="project" value="UniProtKB-SubCell"/>
</dbReference>
<proteinExistence type="inferred from homology"/>
<evidence type="ECO:0000313" key="5">
    <source>
        <dbReference type="Ensembl" id="ENSEEEP00000052479.2"/>
    </source>
</evidence>
<dbReference type="InterPro" id="IPR051296">
    <property type="entry name" value="Cdc42_Effector_BORG/CEP"/>
</dbReference>
<dbReference type="GO" id="GO:0005856">
    <property type="term" value="C:cytoskeleton"/>
    <property type="evidence" value="ECO:0007669"/>
    <property type="project" value="TreeGrafter"/>
</dbReference>
<dbReference type="Ensembl" id="ENSEEET00000053045.2">
    <property type="protein sequence ID" value="ENSEEEP00000052479.2"/>
    <property type="gene ID" value="ENSEEEG00000024578.2"/>
</dbReference>
<name>A0A4W4HQ38_ELEEL</name>
<evidence type="ECO:0000256" key="2">
    <source>
        <dbReference type="ARBA" id="ARBA00010770"/>
    </source>
</evidence>
<dbReference type="Pfam" id="PF14957">
    <property type="entry name" value="BORG_CEP"/>
    <property type="match status" value="1"/>
</dbReference>
<dbReference type="GO" id="GO:0007266">
    <property type="term" value="P:Rho protein signal transduction"/>
    <property type="evidence" value="ECO:0007669"/>
    <property type="project" value="TreeGrafter"/>
</dbReference>
<reference evidence="5" key="3">
    <citation type="submission" date="2020-05" db="EMBL/GenBank/DDBJ databases">
        <title>Electrophorus electricus (electric eel) genome, fEleEle1, primary haplotype.</title>
        <authorList>
            <person name="Myers G."/>
            <person name="Meyer A."/>
            <person name="Fedrigo O."/>
            <person name="Formenti G."/>
            <person name="Rhie A."/>
            <person name="Tracey A."/>
            <person name="Sims Y."/>
            <person name="Jarvis E.D."/>
        </authorList>
    </citation>
    <scope>NUCLEOTIDE SEQUENCE [LARGE SCALE GENOMIC DNA]</scope>
</reference>
<dbReference type="Pfam" id="PF00786">
    <property type="entry name" value="PBD"/>
    <property type="match status" value="1"/>
</dbReference>
<organism evidence="5 6">
    <name type="scientific">Electrophorus electricus</name>
    <name type="common">Electric eel</name>
    <name type="synonym">Gymnotus electricus</name>
    <dbReference type="NCBI Taxonomy" id="8005"/>
    <lineage>
        <taxon>Eukaryota</taxon>
        <taxon>Metazoa</taxon>
        <taxon>Chordata</taxon>
        <taxon>Craniata</taxon>
        <taxon>Vertebrata</taxon>
        <taxon>Euteleostomi</taxon>
        <taxon>Actinopterygii</taxon>
        <taxon>Neopterygii</taxon>
        <taxon>Teleostei</taxon>
        <taxon>Ostariophysi</taxon>
        <taxon>Gymnotiformes</taxon>
        <taxon>Gymnotoidei</taxon>
        <taxon>Gymnotidae</taxon>
        <taxon>Electrophorus</taxon>
    </lineage>
</organism>
<dbReference type="InterPro" id="IPR000095">
    <property type="entry name" value="CRIB_dom"/>
</dbReference>
<sequence length="207" mass="22372">MPAKTPIYLKPSTPKRGKKFKLRDMLSGDMISSPLGDLQHNAHVGPEGEGDMFGDVDFLQGKLDMLPSLARPLHSGSDAMGRRLDNVYEADSKGLHHSSHGNSSHASFLKSTISMPSFLSPEQAPPKPPRLHLAENTSPGNEDLRSEFSESPALSPTLSPTLSTASYPTLSCSGSLTTLDLDLGPSILEDVLEIMDRYKSTEEQGEL</sequence>
<dbReference type="GO" id="GO:0005886">
    <property type="term" value="C:plasma membrane"/>
    <property type="evidence" value="ECO:0007669"/>
    <property type="project" value="TreeGrafter"/>
</dbReference>
<dbReference type="PANTHER" id="PTHR15344:SF2">
    <property type="entry name" value="CDC42 EFFECTOR PROTEIN 2"/>
    <property type="match status" value="1"/>
</dbReference>
<feature type="compositionally biased region" description="Low complexity" evidence="3">
    <location>
        <begin position="151"/>
        <end position="166"/>
    </location>
</feature>
<dbReference type="GO" id="GO:0008360">
    <property type="term" value="P:regulation of cell shape"/>
    <property type="evidence" value="ECO:0007669"/>
    <property type="project" value="TreeGrafter"/>
</dbReference>
<comment type="subcellular location">
    <subcellularLocation>
        <location evidence="1">Endomembrane system</location>
        <topology evidence="1">Peripheral membrane protein</topology>
    </subcellularLocation>
</comment>
<reference evidence="5" key="5">
    <citation type="submission" date="2025-09" db="UniProtKB">
        <authorList>
            <consortium name="Ensembl"/>
        </authorList>
    </citation>
    <scope>IDENTIFICATION</scope>
</reference>